<dbReference type="EMBL" id="CADILN010000001">
    <property type="protein sequence ID" value="CAB4047660.1"/>
    <property type="molecule type" value="Genomic_DNA"/>
</dbReference>
<organism evidence="3 4">
    <name type="scientific">Paraburkholderia phenoliruptrix</name>
    <dbReference type="NCBI Taxonomy" id="252970"/>
    <lineage>
        <taxon>Bacteria</taxon>
        <taxon>Pseudomonadati</taxon>
        <taxon>Pseudomonadota</taxon>
        <taxon>Betaproteobacteria</taxon>
        <taxon>Burkholderiales</taxon>
        <taxon>Burkholderiaceae</taxon>
        <taxon>Paraburkholderia</taxon>
    </lineage>
</organism>
<protein>
    <submittedName>
        <fullName evidence="3">Uncharacterized protein</fullName>
    </submittedName>
</protein>
<sequence length="219" mass="24136">MLLLLRKKFMASLTATAKTSVANSTASALCCECRVTATSTTFAAGSTTTVTQNGKSPKTIHCYCNAYCYYYCAICLASTSCCLLPCRVDHRGTLPSTVRFKATRGEDRVDGRGVLSLHGKQFRRANAQAIRQKEGICHACLTNGRNNRGRMWEGTTGEQPEDSAAGSNASAPERRETRSAQSGMQRRMRTQRQQNVACEQISRHQRATSRRVITARQSR</sequence>
<feature type="region of interest" description="Disordered" evidence="1">
    <location>
        <begin position="148"/>
        <end position="219"/>
    </location>
</feature>
<evidence type="ECO:0000313" key="4">
    <source>
        <dbReference type="Proteomes" id="UP000494102"/>
    </source>
</evidence>
<gene>
    <name evidence="3" type="ORF">LMG9964_01293</name>
</gene>
<feature type="chain" id="PRO_5026708290" evidence="2">
    <location>
        <begin position="18"/>
        <end position="219"/>
    </location>
</feature>
<dbReference type="AlphaFoldDB" id="A0A6J5K1N0"/>
<name>A0A6J5K1N0_9BURK</name>
<reference evidence="3 4" key="1">
    <citation type="submission" date="2020-04" db="EMBL/GenBank/DDBJ databases">
        <authorList>
            <person name="De Canck E."/>
        </authorList>
    </citation>
    <scope>NUCLEOTIDE SEQUENCE [LARGE SCALE GENOMIC DNA]</scope>
    <source>
        <strain evidence="3 4">LMG 9964</strain>
    </source>
</reference>
<evidence type="ECO:0000313" key="3">
    <source>
        <dbReference type="EMBL" id="CAB4047660.1"/>
    </source>
</evidence>
<evidence type="ECO:0000256" key="2">
    <source>
        <dbReference type="SAM" id="SignalP"/>
    </source>
</evidence>
<feature type="signal peptide" evidence="2">
    <location>
        <begin position="1"/>
        <end position="17"/>
    </location>
</feature>
<accession>A0A6J5K1N0</accession>
<dbReference type="Proteomes" id="UP000494102">
    <property type="component" value="Unassembled WGS sequence"/>
</dbReference>
<proteinExistence type="predicted"/>
<keyword evidence="2" id="KW-0732">Signal</keyword>
<evidence type="ECO:0000256" key="1">
    <source>
        <dbReference type="SAM" id="MobiDB-lite"/>
    </source>
</evidence>